<keyword evidence="5" id="KW-1185">Reference proteome</keyword>
<dbReference type="RefSeq" id="WP_149755394.1">
    <property type="nucleotide sequence ID" value="NZ_FOMS01000004.1"/>
</dbReference>
<evidence type="ECO:0000256" key="3">
    <source>
        <dbReference type="HAMAP-Rule" id="MF_01385"/>
    </source>
</evidence>
<evidence type="ECO:0000256" key="2">
    <source>
        <dbReference type="ARBA" id="ARBA00023186"/>
    </source>
</evidence>
<dbReference type="HAMAP" id="MF_01385">
    <property type="entry name" value="UreF"/>
    <property type="match status" value="1"/>
</dbReference>
<reference evidence="4 5" key="1">
    <citation type="submission" date="2016-10" db="EMBL/GenBank/DDBJ databases">
        <authorList>
            <person name="Varghese N."/>
            <person name="Submissions S."/>
        </authorList>
    </citation>
    <scope>NUCLEOTIDE SEQUENCE [LARGE SCALE GENOMIC DNA]</scope>
    <source>
        <strain evidence="5">YIM D21,KCTC 23444,ACCC 10710</strain>
    </source>
</reference>
<comment type="subunit">
    <text evidence="3">UreD, UreF and UreG form a complex that acts as a GTP-hydrolysis-dependent molecular chaperone, activating the urease apoprotein by helping to assemble the nickel containing metallocenter of UreC. The UreE protein probably delivers the nickel.</text>
</comment>
<proteinExistence type="inferred from homology"/>
<keyword evidence="3" id="KW-0963">Cytoplasm</keyword>
<evidence type="ECO:0000256" key="1">
    <source>
        <dbReference type="ARBA" id="ARBA00022988"/>
    </source>
</evidence>
<comment type="subcellular location">
    <subcellularLocation>
        <location evidence="3">Cytoplasm</location>
    </subcellularLocation>
</comment>
<accession>A0A1I1W7T3</accession>
<dbReference type="Pfam" id="PF01730">
    <property type="entry name" value="UreF"/>
    <property type="match status" value="1"/>
</dbReference>
<dbReference type="PIRSF" id="PIRSF009467">
    <property type="entry name" value="Ureas_acces_UreF"/>
    <property type="match status" value="1"/>
</dbReference>
<keyword evidence="2 3" id="KW-0143">Chaperone</keyword>
<gene>
    <name evidence="3" type="primary">ureF</name>
    <name evidence="4" type="ORF">SAMN04515678_104148</name>
</gene>
<dbReference type="GO" id="GO:0016151">
    <property type="term" value="F:nickel cation binding"/>
    <property type="evidence" value="ECO:0007669"/>
    <property type="project" value="UniProtKB-UniRule"/>
</dbReference>
<name>A0A1I1W7T3_9RHOB</name>
<dbReference type="GO" id="GO:0005737">
    <property type="term" value="C:cytoplasm"/>
    <property type="evidence" value="ECO:0007669"/>
    <property type="project" value="UniProtKB-SubCell"/>
</dbReference>
<dbReference type="OrthoDB" id="9798772at2"/>
<comment type="function">
    <text evidence="3">Required for maturation of urease via the functional incorporation of the urease nickel metallocenter.</text>
</comment>
<dbReference type="InterPro" id="IPR002639">
    <property type="entry name" value="UreF"/>
</dbReference>
<keyword evidence="1 3" id="KW-0996">Nickel insertion</keyword>
<organism evidence="4 5">
    <name type="scientific">Roseivivax sediminis</name>
    <dbReference type="NCBI Taxonomy" id="936889"/>
    <lineage>
        <taxon>Bacteria</taxon>
        <taxon>Pseudomonadati</taxon>
        <taxon>Pseudomonadota</taxon>
        <taxon>Alphaproteobacteria</taxon>
        <taxon>Rhodobacterales</taxon>
        <taxon>Roseobacteraceae</taxon>
        <taxon>Roseivivax</taxon>
    </lineage>
</organism>
<dbReference type="PANTHER" id="PTHR33620:SF1">
    <property type="entry name" value="UREASE ACCESSORY PROTEIN F"/>
    <property type="match status" value="1"/>
</dbReference>
<evidence type="ECO:0000313" key="4">
    <source>
        <dbReference type="EMBL" id="SFD90498.1"/>
    </source>
</evidence>
<dbReference type="EMBL" id="FOMS01000004">
    <property type="protein sequence ID" value="SFD90498.1"/>
    <property type="molecule type" value="Genomic_DNA"/>
</dbReference>
<comment type="similarity">
    <text evidence="3">Belongs to the UreF family.</text>
</comment>
<dbReference type="PANTHER" id="PTHR33620">
    <property type="entry name" value="UREASE ACCESSORY PROTEIN F"/>
    <property type="match status" value="1"/>
</dbReference>
<dbReference type="InterPro" id="IPR038277">
    <property type="entry name" value="UreF_sf"/>
</dbReference>
<sequence length="209" mass="21523">MSTDLTLHQLFSPAFPTGGFAYSHGLETLVAEGQVTSAEELRDWLETWLAQGTGWSDAVLFACAARGEDPGALSDLALALAGTAERRRETELQGAAFAATCRAVWALDLPEMAYPVAAGRAVALLGLDAEAALGTALLNTVSGYVGAGIRLIPIGQSAGQEVLAALAPACAEVAARAMAASLNDLGGFAPLIDVASARHETLGVRLFRS</sequence>
<dbReference type="AlphaFoldDB" id="A0A1I1W7T3"/>
<dbReference type="Proteomes" id="UP000325289">
    <property type="component" value="Unassembled WGS sequence"/>
</dbReference>
<evidence type="ECO:0000313" key="5">
    <source>
        <dbReference type="Proteomes" id="UP000325289"/>
    </source>
</evidence>
<protein>
    <recommendedName>
        <fullName evidence="3">Urease accessory protein UreF</fullName>
    </recommendedName>
</protein>
<dbReference type="Gene3D" id="1.10.4190.10">
    <property type="entry name" value="Urease accessory protein UreF"/>
    <property type="match status" value="1"/>
</dbReference>